<dbReference type="Pfam" id="PF02518">
    <property type="entry name" value="HATPase_c"/>
    <property type="match status" value="1"/>
</dbReference>
<dbReference type="EMBL" id="JBHLTS010000080">
    <property type="protein sequence ID" value="MFC0519010.1"/>
    <property type="molecule type" value="Genomic_DNA"/>
</dbReference>
<organism evidence="2 3">
    <name type="scientific">Mucilaginibacter angelicae</name>
    <dbReference type="NCBI Taxonomy" id="869718"/>
    <lineage>
        <taxon>Bacteria</taxon>
        <taxon>Pseudomonadati</taxon>
        <taxon>Bacteroidota</taxon>
        <taxon>Sphingobacteriia</taxon>
        <taxon>Sphingobacteriales</taxon>
        <taxon>Sphingobacteriaceae</taxon>
        <taxon>Mucilaginibacter</taxon>
    </lineage>
</organism>
<protein>
    <submittedName>
        <fullName evidence="2">ATP-binding protein</fullName>
    </submittedName>
</protein>
<dbReference type="Pfam" id="PF13589">
    <property type="entry name" value="HATPase_c_3"/>
    <property type="match status" value="1"/>
</dbReference>
<comment type="caution">
    <text evidence="2">The sequence shown here is derived from an EMBL/GenBank/DDBJ whole genome shotgun (WGS) entry which is preliminary data.</text>
</comment>
<dbReference type="InterPro" id="IPR003594">
    <property type="entry name" value="HATPase_dom"/>
</dbReference>
<reference evidence="2 3" key="1">
    <citation type="submission" date="2024-09" db="EMBL/GenBank/DDBJ databases">
        <authorList>
            <person name="Sun Q."/>
            <person name="Mori K."/>
        </authorList>
    </citation>
    <scope>NUCLEOTIDE SEQUENCE [LARGE SCALE GENOMIC DNA]</scope>
    <source>
        <strain evidence="2 3">NCAIM B.02415</strain>
    </source>
</reference>
<dbReference type="GO" id="GO:0005524">
    <property type="term" value="F:ATP binding"/>
    <property type="evidence" value="ECO:0007669"/>
    <property type="project" value="UniProtKB-KW"/>
</dbReference>
<dbReference type="InterPro" id="IPR036890">
    <property type="entry name" value="HATPase_C_sf"/>
</dbReference>
<dbReference type="Proteomes" id="UP001589828">
    <property type="component" value="Unassembled WGS sequence"/>
</dbReference>
<name>A0ABV6LHQ4_9SPHI</name>
<keyword evidence="3" id="KW-1185">Reference proteome</keyword>
<evidence type="ECO:0000313" key="2">
    <source>
        <dbReference type="EMBL" id="MFC0519010.1"/>
    </source>
</evidence>
<evidence type="ECO:0000259" key="1">
    <source>
        <dbReference type="SMART" id="SM00387"/>
    </source>
</evidence>
<dbReference type="SMART" id="SM00387">
    <property type="entry name" value="HATPase_c"/>
    <property type="match status" value="1"/>
</dbReference>
<proteinExistence type="predicted"/>
<evidence type="ECO:0000313" key="3">
    <source>
        <dbReference type="Proteomes" id="UP001589828"/>
    </source>
</evidence>
<gene>
    <name evidence="2" type="ORF">ACFFGT_32655</name>
</gene>
<keyword evidence="2" id="KW-0067">ATP-binding</keyword>
<dbReference type="Pfam" id="PF19191">
    <property type="entry name" value="HEF_HK"/>
    <property type="match status" value="1"/>
</dbReference>
<accession>A0ABV6LHQ4</accession>
<sequence>MPPFRTKARAVDLLGKGQIADLPTAITELWKNGFDAYADNLTAEIYLKGYRDLPEPIFVMTDDGKGMSNKDIFDKWLVLGTDSKSRTNGVDEEGVETLFKKPRIKAGEKGIGRLSVAFLGSPMLMLTKKLGYNLQAMYFDWRLLENYNLFLDDIQIPVIEIEDLDELRERFEDLKNEFLLNFKKVKDIDGNPIWEKTQISLKDRIIKSTTKVQLPEFFETEILSNIIDLVDDHGTKFVIFEPEEQILNLIGTADNNDNEFVRTSLAGFTNQFKEKKDRLPISTSFPIHRETGNDSDFLNQAGNFFVPEDYDLADIVIEGNFDGDGGFKGKLKIYNETISYNFTNSRKKDIRSNYGAFPIKLGYSQGNFNESKLERGLYDKINRKVEKYGALYLYRDGFRVLPYGRPEYDFLEFEKRRALRAGTWFFGHRRMFGFIELARKANENLKDKSSREGLINNAPYRAFKNDLEAFFMDLAKEYFGSEAKKSLFLNKKNELKDQSEALKKDKKRETEAKKAFSKSLSDYPVRFKKYQEEYKRLLSELQSKLYKSKVIYQELEELLESIQQLDLEFKNLIPQVSKAYQPTDLQLDRLYKYESEVIEFNDTIKRESEELLIKVQKELQIKELKIEFVKQYNRYHAELETVLYQNKQNLDDKFRAITREFENKTSSILDDLKFSKEDLESSILSKDDVINNTISIKRKFEQLSEQVSAEITPLVEHIKKLSFDIDEELVQGAYRAEYENIKYQWEQTRDAAQLGIAVEIIDHEFNVLYSQINSVIEKLDSEIPQKITVLFNNLKKSFKSLEDKYGLLSPLYRISGINAKLITCKSIFEYLKDFFERKIREDDITFSASKSFLNHSLEIKEPVIHTVFINLVNNAIYWLRSVDEKEVSFDYKKDTGEILIMNSGLKIEEHRLNKIFELFYSNRPGGRGIGLFLSKQSLADNYFEIYATNDPNYNRLNGACFVLKPIT</sequence>
<keyword evidence="2" id="KW-0547">Nucleotide-binding</keyword>
<dbReference type="SUPFAM" id="SSF55874">
    <property type="entry name" value="ATPase domain of HSP90 chaperone/DNA topoisomerase II/histidine kinase"/>
    <property type="match status" value="2"/>
</dbReference>
<dbReference type="InterPro" id="IPR043836">
    <property type="entry name" value="DHp"/>
</dbReference>
<dbReference type="RefSeq" id="WP_377026711.1">
    <property type="nucleotide sequence ID" value="NZ_JBHLTS010000080.1"/>
</dbReference>
<feature type="domain" description="Histidine kinase/HSP90-like ATPase" evidence="1">
    <location>
        <begin position="859"/>
        <end position="967"/>
    </location>
</feature>
<dbReference type="Gene3D" id="3.30.565.10">
    <property type="entry name" value="Histidine kinase-like ATPase, C-terminal domain"/>
    <property type="match status" value="2"/>
</dbReference>